<dbReference type="GO" id="GO:0045159">
    <property type="term" value="F:myosin II binding"/>
    <property type="evidence" value="ECO:0007669"/>
    <property type="project" value="TreeGrafter"/>
</dbReference>
<dbReference type="CDD" id="cd15873">
    <property type="entry name" value="R-SNARE_STXBP5_6"/>
    <property type="match status" value="1"/>
</dbReference>
<feature type="region of interest" description="Disordered" evidence="4">
    <location>
        <begin position="1195"/>
        <end position="1316"/>
    </location>
</feature>
<evidence type="ECO:0000256" key="2">
    <source>
        <dbReference type="ARBA" id="ARBA00022490"/>
    </source>
</evidence>
<dbReference type="PANTHER" id="PTHR10241">
    <property type="entry name" value="LETHAL 2 GIANT LARVAE PROTEIN"/>
    <property type="match status" value="1"/>
</dbReference>
<name>A0AAW1NU62_9CHLO</name>
<keyword evidence="2" id="KW-0963">Cytoplasm</keyword>
<dbReference type="Pfam" id="PF00957">
    <property type="entry name" value="Synaptobrevin"/>
    <property type="match status" value="1"/>
</dbReference>
<dbReference type="GO" id="GO:0005886">
    <property type="term" value="C:plasma membrane"/>
    <property type="evidence" value="ECO:0007669"/>
    <property type="project" value="TreeGrafter"/>
</dbReference>
<dbReference type="InterPro" id="IPR015943">
    <property type="entry name" value="WD40/YVTN_repeat-like_dom_sf"/>
</dbReference>
<feature type="region of interest" description="Disordered" evidence="4">
    <location>
        <begin position="768"/>
        <end position="796"/>
    </location>
</feature>
<feature type="region of interest" description="Disordered" evidence="4">
    <location>
        <begin position="1132"/>
        <end position="1162"/>
    </location>
</feature>
<dbReference type="Proteomes" id="UP001465755">
    <property type="component" value="Unassembled WGS sequence"/>
</dbReference>
<dbReference type="InterPro" id="IPR036322">
    <property type="entry name" value="WD40_repeat_dom_sf"/>
</dbReference>
<protein>
    <recommendedName>
        <fullName evidence="5">V-SNARE coiled-coil homology domain-containing protein</fullName>
    </recommendedName>
</protein>
<evidence type="ECO:0000313" key="6">
    <source>
        <dbReference type="EMBL" id="KAK9795881.1"/>
    </source>
</evidence>
<comment type="subcellular location">
    <subcellularLocation>
        <location evidence="1">Cytoplasm</location>
    </subcellularLocation>
</comment>
<dbReference type="PANTHER" id="PTHR10241:SF25">
    <property type="entry name" value="TOMOSYN, ISOFORM C"/>
    <property type="match status" value="1"/>
</dbReference>
<feature type="compositionally biased region" description="Low complexity" evidence="4">
    <location>
        <begin position="1290"/>
        <end position="1300"/>
    </location>
</feature>
<dbReference type="GO" id="GO:0006893">
    <property type="term" value="P:Golgi to plasma membrane transport"/>
    <property type="evidence" value="ECO:0007669"/>
    <property type="project" value="TreeGrafter"/>
</dbReference>
<feature type="region of interest" description="Disordered" evidence="4">
    <location>
        <begin position="922"/>
        <end position="967"/>
    </location>
</feature>
<reference evidence="6 7" key="1">
    <citation type="journal article" date="2024" name="Nat. Commun.">
        <title>Phylogenomics reveals the evolutionary origins of lichenization in chlorophyte algae.</title>
        <authorList>
            <person name="Puginier C."/>
            <person name="Libourel C."/>
            <person name="Otte J."/>
            <person name="Skaloud P."/>
            <person name="Haon M."/>
            <person name="Grisel S."/>
            <person name="Petersen M."/>
            <person name="Berrin J.G."/>
            <person name="Delaux P.M."/>
            <person name="Dal Grande F."/>
            <person name="Keller J."/>
        </authorList>
    </citation>
    <scope>NUCLEOTIDE SEQUENCE [LARGE SCALE GENOMIC DNA]</scope>
    <source>
        <strain evidence="6 7">SAG 2036</strain>
    </source>
</reference>
<feature type="compositionally biased region" description="Low complexity" evidence="4">
    <location>
        <begin position="935"/>
        <end position="967"/>
    </location>
</feature>
<accession>A0AAW1NU62</accession>
<dbReference type="GO" id="GO:0006887">
    <property type="term" value="P:exocytosis"/>
    <property type="evidence" value="ECO:0007669"/>
    <property type="project" value="TreeGrafter"/>
</dbReference>
<feature type="compositionally biased region" description="Polar residues" evidence="4">
    <location>
        <begin position="808"/>
        <end position="819"/>
    </location>
</feature>
<dbReference type="SUPFAM" id="SSF50978">
    <property type="entry name" value="WD40 repeat-like"/>
    <property type="match status" value="2"/>
</dbReference>
<evidence type="ECO:0000313" key="7">
    <source>
        <dbReference type="Proteomes" id="UP001465755"/>
    </source>
</evidence>
<dbReference type="EMBL" id="JALJOQ010000123">
    <property type="protein sequence ID" value="KAK9795881.1"/>
    <property type="molecule type" value="Genomic_DNA"/>
</dbReference>
<feature type="domain" description="V-SNARE coiled-coil homology" evidence="5">
    <location>
        <begin position="1318"/>
        <end position="1382"/>
    </location>
</feature>
<dbReference type="GO" id="GO:0005737">
    <property type="term" value="C:cytoplasm"/>
    <property type="evidence" value="ECO:0007669"/>
    <property type="project" value="UniProtKB-SubCell"/>
</dbReference>
<keyword evidence="7" id="KW-1185">Reference proteome</keyword>
<dbReference type="GO" id="GO:0019905">
    <property type="term" value="F:syntaxin binding"/>
    <property type="evidence" value="ECO:0007669"/>
    <property type="project" value="TreeGrafter"/>
</dbReference>
<feature type="region of interest" description="Disordered" evidence="4">
    <location>
        <begin position="808"/>
        <end position="838"/>
    </location>
</feature>
<feature type="region of interest" description="Disordered" evidence="4">
    <location>
        <begin position="239"/>
        <end position="260"/>
    </location>
</feature>
<dbReference type="Gene3D" id="1.20.5.110">
    <property type="match status" value="1"/>
</dbReference>
<evidence type="ECO:0000256" key="3">
    <source>
        <dbReference type="PROSITE-ProRule" id="PRU00290"/>
    </source>
</evidence>
<feature type="region of interest" description="Disordered" evidence="4">
    <location>
        <begin position="878"/>
        <end position="910"/>
    </location>
</feature>
<dbReference type="GO" id="GO:0005096">
    <property type="term" value="F:GTPase activator activity"/>
    <property type="evidence" value="ECO:0007669"/>
    <property type="project" value="TreeGrafter"/>
</dbReference>
<dbReference type="PROSITE" id="PS50892">
    <property type="entry name" value="V_SNARE"/>
    <property type="match status" value="1"/>
</dbReference>
<evidence type="ECO:0000256" key="1">
    <source>
        <dbReference type="ARBA" id="ARBA00004496"/>
    </source>
</evidence>
<dbReference type="InterPro" id="IPR042855">
    <property type="entry name" value="V_SNARE_CC"/>
</dbReference>
<dbReference type="Gene3D" id="2.130.10.10">
    <property type="entry name" value="YVTN repeat-like/Quinoprotein amine dehydrogenase"/>
    <property type="match status" value="2"/>
</dbReference>
<dbReference type="SUPFAM" id="SSF58038">
    <property type="entry name" value="SNARE fusion complex"/>
    <property type="match status" value="1"/>
</dbReference>
<feature type="compositionally biased region" description="Basic and acidic residues" evidence="4">
    <location>
        <begin position="895"/>
        <end position="910"/>
    </location>
</feature>
<keyword evidence="3" id="KW-0175">Coiled coil</keyword>
<organism evidence="6 7">
    <name type="scientific">Symbiochloris irregularis</name>
    <dbReference type="NCBI Taxonomy" id="706552"/>
    <lineage>
        <taxon>Eukaryota</taxon>
        <taxon>Viridiplantae</taxon>
        <taxon>Chlorophyta</taxon>
        <taxon>core chlorophytes</taxon>
        <taxon>Trebouxiophyceae</taxon>
        <taxon>Trebouxiales</taxon>
        <taxon>Trebouxiaceae</taxon>
        <taxon>Symbiochloris</taxon>
    </lineage>
</organism>
<sequence>MSHVRGRPLTGCIMKARARKAVPIPVPDDLITPRALQPAFLGGTGLPDTADSLAYDPVQRLLAVGTSDGRVAVFGREGVEFCSEPEGKHGTEALRFLQPWGSILRLTKEGDVQIWGMANGAVALVDSIPCADCVTAVAPFAAEPYVVLGCESGTLQVLGLTAPGGAGAGNPRGVLGPVGAATSSAVLPYEVRAEDVQAAGPVLSLDLVSRAGHHRLLVVYGETGTLVWDVRHKRVIMSTDSEPEEPHSSSQGSLKAGAPAETGLSVERMLREVGPENCACWVGAHALRFATGHQQGDILLWQLPQSYAPGNSLPENPAPPMILSHLRAIDKALSAGPVLRLTHVPSGAKGADSSEGGQLLVLGGQSEDEPAALSLVPLTTEASATPQAPHSITWFGTLCGYALVPTAGSVGSAPSALVTLSESSQLMVFELEAMHPMPLALPFQELGTATVSVFKHPGTAGHGSLHGNVHVVTLNKLRAALREAMGGGEATRGQAWRWGSLCNGGRPPGPREGDILLTGHVDGRIRCWDMSAASPVLLATVPFNSGGPGTKLRKVCAMQADMSSGLLAVAHDDGELRLYQFCSSARELSAAALFVAPGAEAEMEGPTLQPPGWQLMLKAQVPLAAALALAPCAGLLGCVSAVGEVHMIDVQQPAVLYRTHLVDQALVGIAFACIPDPSLPWQYDNRPAAIIASADSGLLVIDARSGEPPAPLQGAAASASPYTWLRPKHSDTALGVHLLDALARPLHPASCSVALQWALAGAAPEAPPAMPLAPSHGSLPTSPTAASEAGSQGRPVSLEVQHASAATCLSPNTEETTSVAGQSDADSAAGDEEDADEAALAAALAAKAALDEQEGGKKKRRGKLSSLAGNLKLSVKERQFGRPSVDSQGSGWGWGKKDAQRDPHRDAQPRAEGDLYSRLGAPALHIPPHMHNTTGGDSDSDSAASGPSPSHRSHLSPAGEPSGASGSRGVPTAFILLASRRTLRLYAVGNVITANRSTLYKTEVDDPLICVAPFVTRDDKAPGLVCLSANGVLQVLSLPRLLPQLCTPLNTLLGFPFSFGEDPIAAEAMQRALSVSPSGQLALISSLMALTRVGVSRGDPPPNPPTTLWDSEIATATAAASSAALRAFADAPAVEHHRPPAPVPQEAAAAPQGSVQPASSSRKSISSFFTQAISEGTKNADRISMMAKQSFLGLAPKEGGHHERGSYGPPAPLPSLGDIFNPPPASEAAPAAATQPGDRRAGHLSPSAPATASGDPLGEDEARSQLFGGARKASGVASPVARGPPDARAELLGAAASRAPASPPQQRGPGGMRSADEIKLAYSKRTNETSNVMAENQRALAERGERLQNIGNRSEQMADAASDFASLARQLRDQQANKKWYQF</sequence>
<comment type="caution">
    <text evidence="6">The sequence shown here is derived from an EMBL/GenBank/DDBJ whole genome shotgun (WGS) entry which is preliminary data.</text>
</comment>
<proteinExistence type="predicted"/>
<evidence type="ECO:0000256" key="4">
    <source>
        <dbReference type="SAM" id="MobiDB-lite"/>
    </source>
</evidence>
<evidence type="ECO:0000259" key="5">
    <source>
        <dbReference type="PROSITE" id="PS50892"/>
    </source>
</evidence>
<gene>
    <name evidence="6" type="ORF">WJX73_006395</name>
</gene>